<dbReference type="RefSeq" id="WP_091568723.1">
    <property type="nucleotide sequence ID" value="NZ_FLRH01000003.1"/>
</dbReference>
<evidence type="ECO:0000313" key="2">
    <source>
        <dbReference type="Proteomes" id="UP000199558"/>
    </source>
</evidence>
<proteinExistence type="predicted"/>
<gene>
    <name evidence="1" type="ORF">GA0070622_0833</name>
</gene>
<dbReference type="AlphaFoldDB" id="A0A1A9B4N7"/>
<name>A0A1A9B4N7_9ACTN</name>
<dbReference type="STRING" id="946078.GA0070622_0833"/>
<keyword evidence="2" id="KW-1185">Reference proteome</keyword>
<protein>
    <submittedName>
        <fullName evidence="1">Uncharacterized protein</fullName>
    </submittedName>
</protein>
<organism evidence="1 2">
    <name type="scientific">Micromonospora sediminicola</name>
    <dbReference type="NCBI Taxonomy" id="946078"/>
    <lineage>
        <taxon>Bacteria</taxon>
        <taxon>Bacillati</taxon>
        <taxon>Actinomycetota</taxon>
        <taxon>Actinomycetes</taxon>
        <taxon>Micromonosporales</taxon>
        <taxon>Micromonosporaceae</taxon>
        <taxon>Micromonospora</taxon>
    </lineage>
</organism>
<dbReference type="EMBL" id="FLRH01000003">
    <property type="protein sequence ID" value="SBT63867.1"/>
    <property type="molecule type" value="Genomic_DNA"/>
</dbReference>
<sequence length="199" mass="20728">MASEERTRLALLAGLTALALVLGGWWWRSTAPRVGATPGGSADDLVRSRVDAATGRDWPGPSSGSDATVVAVDPSSGELGSDPDRSLIIQVEPDGAARPLQVSHVVWRETSRLTPGGSPLVRQANPSQGDKYRLSVGCSGDGVVTVGLSGAGSDDVERVLRCGGRLDIPLLDGNGTPMMVRFAVLRGQATLDARLEALY</sequence>
<dbReference type="Proteomes" id="UP000199558">
    <property type="component" value="Unassembled WGS sequence"/>
</dbReference>
<reference evidence="2" key="1">
    <citation type="submission" date="2016-06" db="EMBL/GenBank/DDBJ databases">
        <authorList>
            <person name="Varghese N."/>
            <person name="Submissions Spin"/>
        </authorList>
    </citation>
    <scope>NUCLEOTIDE SEQUENCE [LARGE SCALE GENOMIC DNA]</scope>
    <source>
        <strain evidence="2">DSM 45794</strain>
    </source>
</reference>
<accession>A0A1A9B4N7</accession>
<dbReference type="OrthoDB" id="3397798at2"/>
<evidence type="ECO:0000313" key="1">
    <source>
        <dbReference type="EMBL" id="SBT63867.1"/>
    </source>
</evidence>